<dbReference type="SUPFAM" id="SSF46785">
    <property type="entry name" value="Winged helix' DNA-binding domain"/>
    <property type="match status" value="1"/>
</dbReference>
<evidence type="ECO:0000313" key="3">
    <source>
        <dbReference type="Proteomes" id="UP000321080"/>
    </source>
</evidence>
<dbReference type="SMART" id="SM00347">
    <property type="entry name" value="HTH_MARR"/>
    <property type="match status" value="1"/>
</dbReference>
<dbReference type="GO" id="GO:0006950">
    <property type="term" value="P:response to stress"/>
    <property type="evidence" value="ECO:0007669"/>
    <property type="project" value="TreeGrafter"/>
</dbReference>
<dbReference type="InterPro" id="IPR000835">
    <property type="entry name" value="HTH_MarR-typ"/>
</dbReference>
<evidence type="ECO:0000259" key="1">
    <source>
        <dbReference type="PROSITE" id="PS50995"/>
    </source>
</evidence>
<dbReference type="Gene3D" id="1.10.10.10">
    <property type="entry name" value="Winged helix-like DNA-binding domain superfamily/Winged helix DNA-binding domain"/>
    <property type="match status" value="1"/>
</dbReference>
<dbReference type="PANTHER" id="PTHR33164:SF43">
    <property type="entry name" value="HTH-TYPE TRANSCRIPTIONAL REPRESSOR YETL"/>
    <property type="match status" value="1"/>
</dbReference>
<name>A0A5C7GL11_9FLAO</name>
<dbReference type="InterPro" id="IPR039422">
    <property type="entry name" value="MarR/SlyA-like"/>
</dbReference>
<keyword evidence="3" id="KW-1185">Reference proteome</keyword>
<evidence type="ECO:0000313" key="2">
    <source>
        <dbReference type="EMBL" id="TXG38924.1"/>
    </source>
</evidence>
<gene>
    <name evidence="2" type="ORF">FUA22_03270</name>
</gene>
<comment type="caution">
    <text evidence="2">The sequence shown here is derived from an EMBL/GenBank/DDBJ whole genome shotgun (WGS) entry which is preliminary data.</text>
</comment>
<proteinExistence type="predicted"/>
<organism evidence="2 3">
    <name type="scientific">Seonamhaeicola maritimus</name>
    <dbReference type="NCBI Taxonomy" id="2591822"/>
    <lineage>
        <taxon>Bacteria</taxon>
        <taxon>Pseudomonadati</taxon>
        <taxon>Bacteroidota</taxon>
        <taxon>Flavobacteriia</taxon>
        <taxon>Flavobacteriales</taxon>
        <taxon>Flavobacteriaceae</taxon>
    </lineage>
</organism>
<dbReference type="PROSITE" id="PS50995">
    <property type="entry name" value="HTH_MARR_2"/>
    <property type="match status" value="1"/>
</dbReference>
<dbReference type="PRINTS" id="PR00598">
    <property type="entry name" value="HTHMARR"/>
</dbReference>
<dbReference type="Proteomes" id="UP000321080">
    <property type="component" value="Unassembled WGS sequence"/>
</dbReference>
<dbReference type="InterPro" id="IPR036388">
    <property type="entry name" value="WH-like_DNA-bd_sf"/>
</dbReference>
<dbReference type="Pfam" id="PF01047">
    <property type="entry name" value="MarR"/>
    <property type="match status" value="1"/>
</dbReference>
<dbReference type="OrthoDB" id="763883at2"/>
<sequence length="153" mass="17486">MEIEKILKITSNLPLSKGVVVNLIYTACIVNKELNIVLKPYGISLQQFNVLRILRGQKGNSVTLATIQERMIAKMSNTTRLVDKLKKKGYVQKELNKENKRKIDITITREGLELLDKIDTLINSAEKKIISSLTDYEAYDLIRLLEKIRLIAD</sequence>
<dbReference type="PANTHER" id="PTHR33164">
    <property type="entry name" value="TRANSCRIPTIONAL REGULATOR, MARR FAMILY"/>
    <property type="match status" value="1"/>
</dbReference>
<protein>
    <submittedName>
        <fullName evidence="2">MarR family transcriptional regulator</fullName>
    </submittedName>
</protein>
<dbReference type="RefSeq" id="WP_147766405.1">
    <property type="nucleotide sequence ID" value="NZ_VRKQ01000008.1"/>
</dbReference>
<reference evidence="2 3" key="1">
    <citation type="submission" date="2019-08" db="EMBL/GenBank/DDBJ databases">
        <title>Seonamhaeicola sediminis sp. nov., isolated from marine sediment.</title>
        <authorList>
            <person name="Cao W.R."/>
        </authorList>
    </citation>
    <scope>NUCLEOTIDE SEQUENCE [LARGE SCALE GENOMIC DNA]</scope>
    <source>
        <strain evidence="2 3">1505</strain>
    </source>
</reference>
<dbReference type="AlphaFoldDB" id="A0A5C7GL11"/>
<dbReference type="InterPro" id="IPR036390">
    <property type="entry name" value="WH_DNA-bd_sf"/>
</dbReference>
<dbReference type="GO" id="GO:0003700">
    <property type="term" value="F:DNA-binding transcription factor activity"/>
    <property type="evidence" value="ECO:0007669"/>
    <property type="project" value="InterPro"/>
</dbReference>
<accession>A0A5C7GL11</accession>
<feature type="domain" description="HTH marR-type" evidence="1">
    <location>
        <begin position="1"/>
        <end position="150"/>
    </location>
</feature>
<dbReference type="EMBL" id="VRKQ01000008">
    <property type="protein sequence ID" value="TXG38924.1"/>
    <property type="molecule type" value="Genomic_DNA"/>
</dbReference>